<dbReference type="EMBL" id="CABITT030000001">
    <property type="protein sequence ID" value="VVA91453.1"/>
    <property type="molecule type" value="Genomic_DNA"/>
</dbReference>
<protein>
    <recommendedName>
        <fullName evidence="1">Nucleoplasmin-like domain-containing protein</fullName>
    </recommendedName>
</protein>
<name>A0A565ARD1_9BRAS</name>
<sequence>MSGEITHLGFFPLITGAKVAANKNVDVILGEDELVHISQVSLDFNGYPDERAKKIKRERDTKYLSLVKREADIGISKWRRLYFHMMAQQVETLVTSQKTETDVAPQKTMEFWGAKVAANMPFDVILGEDKLVHITQVSLDLNDCEDDIAKLFIKVGDGGRYTIGSLSLQKANHMSVDLIIDEDFILSHSLKKGNVHFTGYTTPNLEALVSEGKDKKTAGKRKARC</sequence>
<gene>
    <name evidence="2" type="ORF">ANE_LOCUS1898</name>
</gene>
<dbReference type="OrthoDB" id="2019803at2759"/>
<dbReference type="AlphaFoldDB" id="A0A565ARD1"/>
<keyword evidence="3" id="KW-1185">Reference proteome</keyword>
<reference evidence="2" key="1">
    <citation type="submission" date="2019-07" db="EMBL/GenBank/DDBJ databases">
        <authorList>
            <person name="Dittberner H."/>
        </authorList>
    </citation>
    <scope>NUCLEOTIDE SEQUENCE [LARGE SCALE GENOMIC DNA]</scope>
</reference>
<organism evidence="2 3">
    <name type="scientific">Arabis nemorensis</name>
    <dbReference type="NCBI Taxonomy" id="586526"/>
    <lineage>
        <taxon>Eukaryota</taxon>
        <taxon>Viridiplantae</taxon>
        <taxon>Streptophyta</taxon>
        <taxon>Embryophyta</taxon>
        <taxon>Tracheophyta</taxon>
        <taxon>Spermatophyta</taxon>
        <taxon>Magnoliopsida</taxon>
        <taxon>eudicotyledons</taxon>
        <taxon>Gunneridae</taxon>
        <taxon>Pentapetalae</taxon>
        <taxon>rosids</taxon>
        <taxon>malvids</taxon>
        <taxon>Brassicales</taxon>
        <taxon>Brassicaceae</taxon>
        <taxon>Arabideae</taxon>
        <taxon>Arabis</taxon>
    </lineage>
</organism>
<evidence type="ECO:0000313" key="3">
    <source>
        <dbReference type="Proteomes" id="UP000489600"/>
    </source>
</evidence>
<dbReference type="Gene3D" id="2.60.120.340">
    <property type="entry name" value="Nucleoplasmin core domain"/>
    <property type="match status" value="1"/>
</dbReference>
<dbReference type="Pfam" id="PF17800">
    <property type="entry name" value="NPL"/>
    <property type="match status" value="1"/>
</dbReference>
<accession>A0A565ARD1</accession>
<dbReference type="InterPro" id="IPR041232">
    <property type="entry name" value="NPL"/>
</dbReference>
<feature type="domain" description="Nucleoplasmin-like" evidence="1">
    <location>
        <begin position="111"/>
        <end position="201"/>
    </location>
</feature>
<dbReference type="Proteomes" id="UP000489600">
    <property type="component" value="Unassembled WGS sequence"/>
</dbReference>
<evidence type="ECO:0000313" key="2">
    <source>
        <dbReference type="EMBL" id="VVA91453.1"/>
    </source>
</evidence>
<comment type="caution">
    <text evidence="2">The sequence shown here is derived from an EMBL/GenBank/DDBJ whole genome shotgun (WGS) entry which is preliminary data.</text>
</comment>
<evidence type="ECO:0000259" key="1">
    <source>
        <dbReference type="Pfam" id="PF17800"/>
    </source>
</evidence>
<proteinExistence type="predicted"/>